<dbReference type="Proteomes" id="UP000184028">
    <property type="component" value="Unassembled WGS sequence"/>
</dbReference>
<dbReference type="PANTHER" id="PTHR22642">
    <property type="entry name" value="IMIDAZOLONEPROPIONASE"/>
    <property type="match status" value="1"/>
</dbReference>
<dbReference type="InterPro" id="IPR033932">
    <property type="entry name" value="YtcJ-like"/>
</dbReference>
<dbReference type="InterPro" id="IPR032466">
    <property type="entry name" value="Metal_Hydrolase"/>
</dbReference>
<keyword evidence="1" id="KW-0732">Signal</keyword>
<dbReference type="GO" id="GO:0016810">
    <property type="term" value="F:hydrolase activity, acting on carbon-nitrogen (but not peptide) bonds"/>
    <property type="evidence" value="ECO:0007669"/>
    <property type="project" value="InterPro"/>
</dbReference>
<feature type="chain" id="PRO_5012116335" description="Amidohydrolase 3 domain-containing protein" evidence="1">
    <location>
        <begin position="24"/>
        <end position="570"/>
    </location>
</feature>
<sequence>MKKTVRIAFFIILLMLMSCNQTSKKDAITADIIYFGGDIITMEGNQPIYAEAIAVKDGKIIFVGKKTESDKLKGENTILTNLEGKTLLPGFLDAHSHYINSLLVANQCKLYAPPSGPGKDVESIIIALKAFAAERKIPKGELIMGYGYDENVMPKGKLLNRDDLDKAFPDNPVRIDHVSMHGCVLNSLALKKYGISAVTTTPPGGVIVRKPGTNEPYGLIMEMAFMPIFEKTDPMTPEQEIEWTKAGQMLYAEAGITTAQEGATHLPQILTIQRASQAGANIIDIVAYPFITDLDNIVKSFPVAEWGKYNKGFKIGGVKITIDGSPQGKTAYFTTPYLTGGPSGERNWKGELTFPQETVNKMVKKVYEMNVPLLLHCNGDGAIDSFLKAYEFARDGNFDKSWNVTTIHSQFMRKDQIPKFVKYKIRPSFYTLHTYYFYEAHLKNRGFAQAQYISPMRDAINAGLKPTNHTDFVVAPLDQMMMLWSAVNRISRAGAKVGFDQCVTPYEGLQAMTVNVANQYEESDSKGTLKSGKRADLVILDKNPLKISKMEIRDIKVIETIKDGKTIYKR</sequence>
<protein>
    <recommendedName>
        <fullName evidence="2">Amidohydrolase 3 domain-containing protein</fullName>
    </recommendedName>
</protein>
<accession>A0A1M7MYJ6</accession>
<dbReference type="CDD" id="cd01300">
    <property type="entry name" value="YtcJ_like"/>
    <property type="match status" value="1"/>
</dbReference>
<dbReference type="Gene3D" id="3.20.20.140">
    <property type="entry name" value="Metal-dependent hydrolases"/>
    <property type="match status" value="1"/>
</dbReference>
<evidence type="ECO:0000313" key="3">
    <source>
        <dbReference type="EMBL" id="SHM96115.1"/>
    </source>
</evidence>
<dbReference type="PROSITE" id="PS51257">
    <property type="entry name" value="PROKAR_LIPOPROTEIN"/>
    <property type="match status" value="1"/>
</dbReference>
<evidence type="ECO:0000259" key="2">
    <source>
        <dbReference type="Pfam" id="PF07969"/>
    </source>
</evidence>
<dbReference type="PANTHER" id="PTHR22642:SF2">
    <property type="entry name" value="PROTEIN LONG AFTER FAR-RED 3"/>
    <property type="match status" value="1"/>
</dbReference>
<keyword evidence="4" id="KW-1185">Reference proteome</keyword>
<dbReference type="SUPFAM" id="SSF51338">
    <property type="entry name" value="Composite domain of metallo-dependent hydrolases"/>
    <property type="match status" value="1"/>
</dbReference>
<dbReference type="RefSeq" id="WP_218588694.1">
    <property type="nucleotide sequence ID" value="NZ_FRBT01000016.1"/>
</dbReference>
<reference evidence="4" key="1">
    <citation type="submission" date="2016-11" db="EMBL/GenBank/DDBJ databases">
        <authorList>
            <person name="Varghese N."/>
            <person name="Submissions S."/>
        </authorList>
    </citation>
    <scope>NUCLEOTIDE SEQUENCE [LARGE SCALE GENOMIC DNA]</scope>
    <source>
        <strain evidence="4">DSM 24724</strain>
    </source>
</reference>
<evidence type="ECO:0000256" key="1">
    <source>
        <dbReference type="SAM" id="SignalP"/>
    </source>
</evidence>
<evidence type="ECO:0000313" key="4">
    <source>
        <dbReference type="Proteomes" id="UP000184028"/>
    </source>
</evidence>
<dbReference type="Pfam" id="PF07969">
    <property type="entry name" value="Amidohydro_3"/>
    <property type="match status" value="1"/>
</dbReference>
<dbReference type="STRING" id="946677.SAMN05444484_1161"/>
<dbReference type="EMBL" id="FRBT01000016">
    <property type="protein sequence ID" value="SHM96115.1"/>
    <property type="molecule type" value="Genomic_DNA"/>
</dbReference>
<gene>
    <name evidence="3" type="ORF">SAMN05444484_1161</name>
</gene>
<dbReference type="SUPFAM" id="SSF51556">
    <property type="entry name" value="Metallo-dependent hydrolases"/>
    <property type="match status" value="1"/>
</dbReference>
<dbReference type="InterPro" id="IPR013108">
    <property type="entry name" value="Amidohydro_3"/>
</dbReference>
<proteinExistence type="predicted"/>
<dbReference type="Gene3D" id="2.30.40.10">
    <property type="entry name" value="Urease, subunit C, domain 1"/>
    <property type="match status" value="1"/>
</dbReference>
<organism evidence="3 4">
    <name type="scientific">Flavobacterium chilense</name>
    <dbReference type="NCBI Taxonomy" id="946677"/>
    <lineage>
        <taxon>Bacteria</taxon>
        <taxon>Pseudomonadati</taxon>
        <taxon>Bacteroidota</taxon>
        <taxon>Flavobacteriia</taxon>
        <taxon>Flavobacteriales</taxon>
        <taxon>Flavobacteriaceae</taxon>
        <taxon>Flavobacterium</taxon>
    </lineage>
</organism>
<feature type="signal peptide" evidence="1">
    <location>
        <begin position="1"/>
        <end position="23"/>
    </location>
</feature>
<dbReference type="AlphaFoldDB" id="A0A1M7MYJ6"/>
<dbReference type="InterPro" id="IPR011059">
    <property type="entry name" value="Metal-dep_hydrolase_composite"/>
</dbReference>
<feature type="domain" description="Amidohydrolase 3" evidence="2">
    <location>
        <begin position="81"/>
        <end position="568"/>
    </location>
</feature>
<dbReference type="Gene3D" id="3.10.310.70">
    <property type="match status" value="1"/>
</dbReference>
<name>A0A1M7MYJ6_9FLAO</name>